<feature type="coiled-coil region" evidence="1">
    <location>
        <begin position="1277"/>
        <end position="1343"/>
    </location>
</feature>
<dbReference type="InterPro" id="IPR036598">
    <property type="entry name" value="GOLD_dom_sf"/>
</dbReference>
<dbReference type="HOGENOM" id="CLU_001327_0_0_1"/>
<name>M4BTJ3_HYAAE</name>
<dbReference type="PANTHER" id="PTHR47357:SF1">
    <property type="entry name" value="SPINDLE POLE BODY COMPONENT 110"/>
    <property type="match status" value="1"/>
</dbReference>
<dbReference type="PANTHER" id="PTHR47357">
    <property type="entry name" value="COP1-INTERACTIVE PROTEIN 1"/>
    <property type="match status" value="1"/>
</dbReference>
<feature type="coiled-coil region" evidence="1">
    <location>
        <begin position="711"/>
        <end position="738"/>
    </location>
</feature>
<dbReference type="Gene3D" id="2.60.120.680">
    <property type="entry name" value="GOLD domain"/>
    <property type="match status" value="1"/>
</dbReference>
<dbReference type="OMA" id="KWRMERL"/>
<evidence type="ECO:0000313" key="3">
    <source>
        <dbReference type="EnsemblProtists" id="HpaP809778"/>
    </source>
</evidence>
<protein>
    <recommendedName>
        <fullName evidence="5">GOLD domain-containing protein</fullName>
    </recommendedName>
</protein>
<dbReference type="EnsemblProtists" id="HpaT809778">
    <property type="protein sequence ID" value="HpaP809778"/>
    <property type="gene ID" value="HpaG809778"/>
</dbReference>
<reference evidence="4" key="1">
    <citation type="journal article" date="2010" name="Science">
        <title>Signatures of adaptation to obligate biotrophy in the Hyaloperonospora arabidopsidis genome.</title>
        <authorList>
            <person name="Baxter L."/>
            <person name="Tripathy S."/>
            <person name="Ishaque N."/>
            <person name="Boot N."/>
            <person name="Cabral A."/>
            <person name="Kemen E."/>
            <person name="Thines M."/>
            <person name="Ah-Fong A."/>
            <person name="Anderson R."/>
            <person name="Badejoko W."/>
            <person name="Bittner-Eddy P."/>
            <person name="Boore J.L."/>
            <person name="Chibucos M.C."/>
            <person name="Coates M."/>
            <person name="Dehal P."/>
            <person name="Delehaunty K."/>
            <person name="Dong S."/>
            <person name="Downton P."/>
            <person name="Dumas B."/>
            <person name="Fabro G."/>
            <person name="Fronick C."/>
            <person name="Fuerstenberg S.I."/>
            <person name="Fulton L."/>
            <person name="Gaulin E."/>
            <person name="Govers F."/>
            <person name="Hughes L."/>
            <person name="Humphray S."/>
            <person name="Jiang R.H."/>
            <person name="Judelson H."/>
            <person name="Kamoun S."/>
            <person name="Kyung K."/>
            <person name="Meijer H."/>
            <person name="Minx P."/>
            <person name="Morris P."/>
            <person name="Nelson J."/>
            <person name="Phuntumart V."/>
            <person name="Qutob D."/>
            <person name="Rehmany A."/>
            <person name="Rougon-Cardoso A."/>
            <person name="Ryden P."/>
            <person name="Torto-Alalibo T."/>
            <person name="Studholme D."/>
            <person name="Wang Y."/>
            <person name="Win J."/>
            <person name="Wood J."/>
            <person name="Clifton S.W."/>
            <person name="Rogers J."/>
            <person name="Van den Ackerveken G."/>
            <person name="Jones J.D."/>
            <person name="McDowell J.M."/>
            <person name="Beynon J."/>
            <person name="Tyler B.M."/>
        </authorList>
    </citation>
    <scope>NUCLEOTIDE SEQUENCE [LARGE SCALE GENOMIC DNA]</scope>
    <source>
        <strain evidence="4">Emoy2</strain>
    </source>
</reference>
<keyword evidence="1" id="KW-0175">Coiled coil</keyword>
<evidence type="ECO:0000256" key="2">
    <source>
        <dbReference type="SAM" id="MobiDB-lite"/>
    </source>
</evidence>
<feature type="region of interest" description="Disordered" evidence="2">
    <location>
        <begin position="1230"/>
        <end position="1256"/>
    </location>
</feature>
<keyword evidence="4" id="KW-1185">Reference proteome</keyword>
<dbReference type="InParanoid" id="M4BTJ3"/>
<feature type="coiled-coil region" evidence="1">
    <location>
        <begin position="616"/>
        <end position="682"/>
    </location>
</feature>
<feature type="coiled-coil region" evidence="1">
    <location>
        <begin position="201"/>
        <end position="453"/>
    </location>
</feature>
<dbReference type="GO" id="GO:0005200">
    <property type="term" value="F:structural constituent of cytoskeleton"/>
    <property type="evidence" value="ECO:0007669"/>
    <property type="project" value="TreeGrafter"/>
</dbReference>
<dbReference type="EMBL" id="JH597849">
    <property type="status" value="NOT_ANNOTATED_CDS"/>
    <property type="molecule type" value="Genomic_DNA"/>
</dbReference>
<accession>M4BTJ3</accession>
<evidence type="ECO:0008006" key="5">
    <source>
        <dbReference type="Google" id="ProtNLM"/>
    </source>
</evidence>
<proteinExistence type="predicted"/>
<dbReference type="GO" id="GO:0005856">
    <property type="term" value="C:cytoskeleton"/>
    <property type="evidence" value="ECO:0007669"/>
    <property type="project" value="TreeGrafter"/>
</dbReference>
<dbReference type="VEuPathDB" id="FungiDB:HpaG809778"/>
<dbReference type="eggNOG" id="ENOG502QTHM">
    <property type="taxonomic scope" value="Eukaryota"/>
</dbReference>
<feature type="coiled-coil region" evidence="1">
    <location>
        <begin position="1052"/>
        <end position="1089"/>
    </location>
</feature>
<feature type="coiled-coil region" evidence="1">
    <location>
        <begin position="1378"/>
        <end position="1499"/>
    </location>
</feature>
<evidence type="ECO:0000313" key="4">
    <source>
        <dbReference type="Proteomes" id="UP000011713"/>
    </source>
</evidence>
<dbReference type="SUPFAM" id="SSF101576">
    <property type="entry name" value="Supernatant protein factor (SPF), C-terminal domain"/>
    <property type="match status" value="1"/>
</dbReference>
<feature type="coiled-coil region" evidence="1">
    <location>
        <begin position="8"/>
        <end position="35"/>
    </location>
</feature>
<organism evidence="3 4">
    <name type="scientific">Hyaloperonospora arabidopsidis (strain Emoy2)</name>
    <name type="common">Downy mildew agent</name>
    <name type="synonym">Peronospora arabidopsidis</name>
    <dbReference type="NCBI Taxonomy" id="559515"/>
    <lineage>
        <taxon>Eukaryota</taxon>
        <taxon>Sar</taxon>
        <taxon>Stramenopiles</taxon>
        <taxon>Oomycota</taxon>
        <taxon>Peronosporomycetes</taxon>
        <taxon>Peronosporales</taxon>
        <taxon>Peronosporaceae</taxon>
        <taxon>Hyaloperonospora</taxon>
    </lineage>
</organism>
<evidence type="ECO:0000256" key="1">
    <source>
        <dbReference type="SAM" id="Coils"/>
    </source>
</evidence>
<reference evidence="3" key="2">
    <citation type="submission" date="2015-06" db="UniProtKB">
        <authorList>
            <consortium name="EnsemblProtists"/>
        </authorList>
    </citation>
    <scope>IDENTIFICATION</scope>
    <source>
        <strain evidence="3">Emoy2</strain>
    </source>
</reference>
<sequence>MTAAADVSARVHLVAEKLQQKAQEAQRKGNDTAARALSASVSDLRQALALIAEQRHLLARRRGEGDDEIVLNEDDDVASSVSETVDRLARVGTMLQKKADDMTLKGNDGAATGLAQSAAAVEKGRLLLMEQQQLWFGLVGRWEKLEDIVVRQGQGCSRTVTRDNKDRKDAMEPEQLLRTVQQMVQVQLLVTNSVDGGSGEVEDVRKELEKLHEAADEAEALRQAVDDAYHEVEEVKTMLKHKSEALEAVELEVDKLKAREEMRQEENASLLDQQRDACQAMEQLVRESDKEIQRFKLSAEIRADEVEALRVEMESLAAEKERLVMVHTEEVEELHEQLTGAMDALSKKVDENKSMSEEVQTLQRQLESLTLKKDSLVKSHAEEVEELRRQLEDAMASFSAKTDVDEENGSMSEEVQTLQRQLESLTLEKDSLVKSYADEVEELRRQLKHAMLSMSLKSIASLNVDEVQHSVEINADEKECLGGSHAGEVNDCRSVCVDEIEETCQDHRTAVNDTHAMTETSMGDVSDELRLLQAKTESLIYDSEGLMKSCAAEVAVLQTAHRDEIEGLHRHLDSATASLLANVETIDLSSAEELRKLKDDVRMITMEKDRLAKMYGEEIKRLNETYTAEVEDLRDRLNNATADHLANSNQGNDQVQATDELQRVYESEKMNLQAALDVLQARFDDYEDGYQAQQGTISTLKEEQAESKAQFDTLAVEKSQLTDELKNSREEAMHLTQRLDVSEGIHESLVTQLDDAKLMLAAKLAEQNETVETIEHCKQELRTCRSMLDAQICECSRLKSELDAVRDAQDVTSGLADELLSTLTTELHDMVVLLRSGSKFGGDALRELMDRVWQSPEVTELCSGLAPLLSDLTSAQDQIQLIEEQLQLTRSDRDNQTLIIEQFLKTSDWRLFAKNDETMEEVKEVFDSDGDRCDRLAVARTNVSRWLDELELLHSRVDENVSKLNALADEKLQEQHRVVVLEESEQSLRVLVKSLQEELRMTKELMSRNHLTSMEEEQEQAARQQRVEMLEQQLATTQVDFERYRVRSHAALKKMEKRAELLNSMRKEKEELLRQVKESEKQREQAVATREDIVHRLEEEQRAQTVLQADFDHFAVEKTRVIAELEEEIERLASEREQMNTKVLELTVQIQELEMAKKQMDEENERIQQAEQAAFQAHHVAATSAVESAKQDLEKMRHALEVSKVENRKRQQRIESLELKLKNQSDAKLTTTTEITSSPKSVVPPPVESVPSVASPSEVNSNATILEQEIYGLKASEVSLRKHLDDARAELAALQERFATTKAANAEKVFALEERSSHYKMELAAVTEEVQRLTAVVQAQKRETTSHEPIDGTALSIVDKRKEDEAIAVPKHEDFDEIRTLKAALADANSEIKLLTTALADSQGELQEAQNVLHLFAPLSIEPENNDDSSAIVKAAQVLSAKEEALKKMRKQMFAMQEEVQTLQEEKAALELQLEKNELNALQVRRNQMQLEKERTMQLQKRQAQVVGFEKQVATIVDDLQQRLEDHSRAFRDVCDFSDEHRAVLFPTSAGRESDEARVGLNQVNEPEFEECLVMRSGVVIKAGASFQLPVICEKSGWRVVWSFSVKEETADVSFTLCAVSSDDAMSSEVEVVPLERTNERSGVFHVQHDNTTLVYKWDNSFAWLQEKTLDYHVSIQEQLSPQAQTVRRTERELQARAKVLADGVALLQTEAHCRAELVATLKRLDECEANKELQLAEFASRKEEVLTHKTRLDKEREAHKAMYAKVLKEQDELEDVERGLVRAWEAAVAEREDVEMTLQLTGNGVQLKKLAHEIEVQAKVVAKELEQSTHEGNDTIEESKEGEGKINCVMDAENNVQVLEPEDGGSRFGRDVGMQEQEQ</sequence>
<dbReference type="Proteomes" id="UP000011713">
    <property type="component" value="Unassembled WGS sequence"/>
</dbReference>
<feature type="region of interest" description="Disordered" evidence="2">
    <location>
        <begin position="1861"/>
        <end position="1880"/>
    </location>
</feature>
<feature type="coiled-coil region" evidence="1">
    <location>
        <begin position="1115"/>
        <end position="1227"/>
    </location>
</feature>
<dbReference type="STRING" id="559515.M4BTJ3"/>